<dbReference type="AlphaFoldDB" id="A0A517Q9Q3"/>
<feature type="transmembrane region" description="Helical" evidence="1">
    <location>
        <begin position="248"/>
        <end position="267"/>
    </location>
</feature>
<sequence length="274" mass="31982">MEFYEEHMEQLHLREWLRLYSPRIVLGFLIWFLFKIRLARMDASISPVKGDIRERLIELHQVPEQAQPEVVAILQQLAEQGFVDPLIESQLHGRNRDHLKMIGVNVLSRHKSGRYVALVTKMFEGEPTSRQGETVYTFIDKEKTIMTSNMGPGFADSPENELTSYPESTFEKLLEHHLQTLARRGDSFISIHHQDEMLTCIQGLYDRFVARMVQRGYFVKVEPEEGLELPPIIDYENQATVEDRRLSLSVRLIFIFFFFAVISFLILKKAIWGP</sequence>
<proteinExistence type="predicted"/>
<dbReference type="RefSeq" id="WP_145450876.1">
    <property type="nucleotide sequence ID" value="NZ_CP037421.1"/>
</dbReference>
<keyword evidence="3" id="KW-1185">Reference proteome</keyword>
<dbReference type="EMBL" id="CP037421">
    <property type="protein sequence ID" value="QDT28353.1"/>
    <property type="molecule type" value="Genomic_DNA"/>
</dbReference>
<keyword evidence="1" id="KW-1133">Transmembrane helix</keyword>
<accession>A0A517Q9Q3</accession>
<keyword evidence="1" id="KW-0812">Transmembrane</keyword>
<organism evidence="2 3">
    <name type="scientific">Gimesia panareensis</name>
    <dbReference type="NCBI Taxonomy" id="2527978"/>
    <lineage>
        <taxon>Bacteria</taxon>
        <taxon>Pseudomonadati</taxon>
        <taxon>Planctomycetota</taxon>
        <taxon>Planctomycetia</taxon>
        <taxon>Planctomycetales</taxon>
        <taxon>Planctomycetaceae</taxon>
        <taxon>Gimesia</taxon>
    </lineage>
</organism>
<keyword evidence="1" id="KW-0472">Membrane</keyword>
<reference evidence="2 3" key="1">
    <citation type="submission" date="2019-03" db="EMBL/GenBank/DDBJ databases">
        <title>Deep-cultivation of Planctomycetes and their phenomic and genomic characterization uncovers novel biology.</title>
        <authorList>
            <person name="Wiegand S."/>
            <person name="Jogler M."/>
            <person name="Boedeker C."/>
            <person name="Pinto D."/>
            <person name="Vollmers J."/>
            <person name="Rivas-Marin E."/>
            <person name="Kohn T."/>
            <person name="Peeters S.H."/>
            <person name="Heuer A."/>
            <person name="Rast P."/>
            <person name="Oberbeckmann S."/>
            <person name="Bunk B."/>
            <person name="Jeske O."/>
            <person name="Meyerdierks A."/>
            <person name="Storesund J.E."/>
            <person name="Kallscheuer N."/>
            <person name="Luecker S."/>
            <person name="Lage O.M."/>
            <person name="Pohl T."/>
            <person name="Merkel B.J."/>
            <person name="Hornburger P."/>
            <person name="Mueller R.-W."/>
            <person name="Bruemmer F."/>
            <person name="Labrenz M."/>
            <person name="Spormann A.M."/>
            <person name="Op den Camp H."/>
            <person name="Overmann J."/>
            <person name="Amann R."/>
            <person name="Jetten M.S.M."/>
            <person name="Mascher T."/>
            <person name="Medema M.H."/>
            <person name="Devos D.P."/>
            <person name="Kaster A.-K."/>
            <person name="Ovreas L."/>
            <person name="Rohde M."/>
            <person name="Galperin M.Y."/>
            <person name="Jogler C."/>
        </authorList>
    </citation>
    <scope>NUCLEOTIDE SEQUENCE [LARGE SCALE GENOMIC DNA]</scope>
    <source>
        <strain evidence="2 3">Enr10</strain>
    </source>
</reference>
<protein>
    <submittedName>
        <fullName evidence="2">Uncharacterized protein</fullName>
    </submittedName>
</protein>
<evidence type="ECO:0000313" key="2">
    <source>
        <dbReference type="EMBL" id="QDT28353.1"/>
    </source>
</evidence>
<dbReference type="Proteomes" id="UP000315647">
    <property type="component" value="Chromosome"/>
</dbReference>
<feature type="transmembrane region" description="Helical" evidence="1">
    <location>
        <begin position="20"/>
        <end position="39"/>
    </location>
</feature>
<name>A0A517Q9Q3_9PLAN</name>
<evidence type="ECO:0000256" key="1">
    <source>
        <dbReference type="SAM" id="Phobius"/>
    </source>
</evidence>
<gene>
    <name evidence="2" type="ORF">Enr10x_36950</name>
</gene>
<evidence type="ECO:0000313" key="3">
    <source>
        <dbReference type="Proteomes" id="UP000315647"/>
    </source>
</evidence>